<reference evidence="2" key="1">
    <citation type="submission" date="2020-05" db="UniProtKB">
        <authorList>
            <consortium name="EnsemblMetazoa"/>
        </authorList>
    </citation>
    <scope>IDENTIFICATION</scope>
    <source>
        <strain evidence="2">MAF</strain>
    </source>
</reference>
<protein>
    <submittedName>
        <fullName evidence="2">Uncharacterized protein</fullName>
    </submittedName>
</protein>
<feature type="compositionally biased region" description="Acidic residues" evidence="1">
    <location>
        <begin position="26"/>
        <end position="40"/>
    </location>
</feature>
<organism evidence="2 3">
    <name type="scientific">Anopheles merus</name>
    <name type="common">Mosquito</name>
    <dbReference type="NCBI Taxonomy" id="30066"/>
    <lineage>
        <taxon>Eukaryota</taxon>
        <taxon>Metazoa</taxon>
        <taxon>Ecdysozoa</taxon>
        <taxon>Arthropoda</taxon>
        <taxon>Hexapoda</taxon>
        <taxon>Insecta</taxon>
        <taxon>Pterygota</taxon>
        <taxon>Neoptera</taxon>
        <taxon>Endopterygota</taxon>
        <taxon>Diptera</taxon>
        <taxon>Nematocera</taxon>
        <taxon>Culicoidea</taxon>
        <taxon>Culicidae</taxon>
        <taxon>Anophelinae</taxon>
        <taxon>Anopheles</taxon>
    </lineage>
</organism>
<evidence type="ECO:0000313" key="2">
    <source>
        <dbReference type="EnsemblMetazoa" id="AMEM009565-PA"/>
    </source>
</evidence>
<accession>A0A182V6A2</accession>
<evidence type="ECO:0000256" key="1">
    <source>
        <dbReference type="SAM" id="MobiDB-lite"/>
    </source>
</evidence>
<proteinExistence type="predicted"/>
<dbReference type="Proteomes" id="UP000075903">
    <property type="component" value="Unassembled WGS sequence"/>
</dbReference>
<evidence type="ECO:0000313" key="3">
    <source>
        <dbReference type="Proteomes" id="UP000075903"/>
    </source>
</evidence>
<sequence length="115" mass="13279">MVPAYPQGPMFAPPCVPRVPTRTTDDNDDDEHDDDNDDDDERKHKVAIESLLLSVYCVCASANVVTFGTPDVQLEICYKKRILKGLRNPLVFTFDNLYKCFYYRFIDDSCNELYK</sequence>
<dbReference type="AlphaFoldDB" id="A0A182V6A2"/>
<dbReference type="EnsemblMetazoa" id="AMEM009565-RA">
    <property type="protein sequence ID" value="AMEM009565-PA"/>
    <property type="gene ID" value="AMEM009565"/>
</dbReference>
<keyword evidence="3" id="KW-1185">Reference proteome</keyword>
<name>A0A182V6A2_ANOME</name>
<feature type="region of interest" description="Disordered" evidence="1">
    <location>
        <begin position="1"/>
        <end position="41"/>
    </location>
</feature>
<dbReference type="VEuPathDB" id="VectorBase:AMEM009565"/>